<gene>
    <name evidence="6" type="ORF">FHG85_11115</name>
</gene>
<protein>
    <recommendedName>
        <fullName evidence="5">PNPLA domain-containing protein</fullName>
    </recommendedName>
</protein>
<evidence type="ECO:0000313" key="6">
    <source>
        <dbReference type="EMBL" id="QKG80790.1"/>
    </source>
</evidence>
<evidence type="ECO:0000259" key="5">
    <source>
        <dbReference type="PROSITE" id="PS51635"/>
    </source>
</evidence>
<organism evidence="6 7">
    <name type="scientific">Tenuifilum thalassicum</name>
    <dbReference type="NCBI Taxonomy" id="2590900"/>
    <lineage>
        <taxon>Bacteria</taxon>
        <taxon>Pseudomonadati</taxon>
        <taxon>Bacteroidota</taxon>
        <taxon>Bacteroidia</taxon>
        <taxon>Bacteroidales</taxon>
        <taxon>Tenuifilaceae</taxon>
        <taxon>Tenuifilum</taxon>
    </lineage>
</organism>
<evidence type="ECO:0000256" key="2">
    <source>
        <dbReference type="ARBA" id="ARBA00022963"/>
    </source>
</evidence>
<dbReference type="InterPro" id="IPR002641">
    <property type="entry name" value="PNPLA_dom"/>
</dbReference>
<feature type="active site" description="Proton acceptor" evidence="4">
    <location>
        <position position="208"/>
    </location>
</feature>
<accession>A0A7D3XM10</accession>
<evidence type="ECO:0000256" key="4">
    <source>
        <dbReference type="PROSITE-ProRule" id="PRU01161"/>
    </source>
</evidence>
<dbReference type="Proteomes" id="UP000500961">
    <property type="component" value="Chromosome"/>
</dbReference>
<dbReference type="SUPFAM" id="SSF52151">
    <property type="entry name" value="FabD/lysophospholipase-like"/>
    <property type="match status" value="1"/>
</dbReference>
<dbReference type="AlphaFoldDB" id="A0A7D3XM10"/>
<keyword evidence="3 4" id="KW-0443">Lipid metabolism</keyword>
<dbReference type="Pfam" id="PF01734">
    <property type="entry name" value="Patatin"/>
    <property type="match status" value="1"/>
</dbReference>
<dbReference type="KEGG" id="ttz:FHG85_11115"/>
<dbReference type="GO" id="GO:0016787">
    <property type="term" value="F:hydrolase activity"/>
    <property type="evidence" value="ECO:0007669"/>
    <property type="project" value="UniProtKB-UniRule"/>
</dbReference>
<evidence type="ECO:0000256" key="1">
    <source>
        <dbReference type="ARBA" id="ARBA00022801"/>
    </source>
</evidence>
<dbReference type="Gene3D" id="3.40.1090.10">
    <property type="entry name" value="Cytosolic phospholipase A2 catalytic domain"/>
    <property type="match status" value="2"/>
</dbReference>
<sequence>MKKFIGITVLLLVFIAANAQKVSLVLSGGGAKGLAHIGVIKALEENGIPIDNVSGTSMGAIIGGLYSMGYSPDEMVELFKSKEFSNWSKGVIDESLKFNINDFSLVDAQNISVGLEITSKGIKPKVTSNFIPTVGMDIAFEELFAQGNAVSGGDFNKLFVPFRCNASDVVGKRIIYFRKGNLGKSVRTSMTFPLYFKPIFIDSLLLFDGGIYNNFMWPETLKEFNPDYIIGSKVANNSKTPSDDDPFEQLEAMIVGMTNYSIPDSIGIVLDTKLKNVSLLDFDRVDEIVDLGYQTTIHFMDSIKRRVSRRVTLDSLTIARESFKTKLPPLYIKKINIVGLKPKQRKYVEKVFMSKYDVVTFEHFKKNYYRLMSDKVFKRLQPDVVFDDSSGLFDVNLKASLNKYPNLGLGLSLTSDIGNEGFFSITHNWLSRTSNTLYGNIYFGKFHASSRLTFMKTFPYKIPISIVASAVANRYDYHSGNPIPFFEDVKPAYAVQDEFFGSLALRFSHTSSLNTTISIATGQKNDEYYQSDNYYSFDIPDLTIFRFIKGNVKVEKNTLNYKQYSNRGRRQILSFSSYYGHEIHDPGTTANQVSESDSYHTFYTGYFHNESYHRIMGKHFWLGVYAEGYWSTQNFFNNYWATILALNQFAPTPHSRVLFLETLRANKYFALGLSPIYSFSDNFSLRFDAFVFQPYKAIVADADGMATYSAPFKSRDYIFSTSMVYVSPLGPISISLSHYPGVRGKEFFLNMSFGYSLFNPRVFDNN</sequence>
<name>A0A7D3XM10_9BACT</name>
<evidence type="ECO:0000313" key="7">
    <source>
        <dbReference type="Proteomes" id="UP000500961"/>
    </source>
</evidence>
<keyword evidence="7" id="KW-1185">Reference proteome</keyword>
<dbReference type="RefSeq" id="WP_173075894.1">
    <property type="nucleotide sequence ID" value="NZ_CP041345.1"/>
</dbReference>
<feature type="short sequence motif" description="GXGXXG" evidence="4">
    <location>
        <begin position="28"/>
        <end position="33"/>
    </location>
</feature>
<dbReference type="CDD" id="cd07205">
    <property type="entry name" value="Pat_PNPLA6_PNPLA7_NTE1_like"/>
    <property type="match status" value="1"/>
</dbReference>
<reference evidence="6 7" key="1">
    <citation type="submission" date="2019-07" db="EMBL/GenBank/DDBJ databases">
        <title>Thalassofilum flectens gen. nov., sp. nov., a novel moderate thermophilic anaerobe from a shallow sea hot spring in Kunashir Island (Russia), representing a new family in the order Bacteroidales, and proposal of Thalassofilacea fam. nov.</title>
        <authorList>
            <person name="Kochetkova T.V."/>
            <person name="Podosokorskaya O.A."/>
            <person name="Novikov A."/>
            <person name="Elcheninov A.G."/>
            <person name="Toshchakov S.V."/>
            <person name="Kublanov I.V."/>
        </authorList>
    </citation>
    <scope>NUCLEOTIDE SEQUENCE [LARGE SCALE GENOMIC DNA]</scope>
    <source>
        <strain evidence="6 7">38-H</strain>
    </source>
</reference>
<dbReference type="EMBL" id="CP041345">
    <property type="protein sequence ID" value="QKG80790.1"/>
    <property type="molecule type" value="Genomic_DNA"/>
</dbReference>
<keyword evidence="2 4" id="KW-0442">Lipid degradation</keyword>
<dbReference type="PROSITE" id="PS51635">
    <property type="entry name" value="PNPLA"/>
    <property type="match status" value="1"/>
</dbReference>
<feature type="short sequence motif" description="GXSXG" evidence="4">
    <location>
        <begin position="55"/>
        <end position="59"/>
    </location>
</feature>
<evidence type="ECO:0000256" key="3">
    <source>
        <dbReference type="ARBA" id="ARBA00023098"/>
    </source>
</evidence>
<dbReference type="PANTHER" id="PTHR14226:SF29">
    <property type="entry name" value="NEUROPATHY TARGET ESTERASE SWS"/>
    <property type="match status" value="1"/>
</dbReference>
<dbReference type="InterPro" id="IPR050301">
    <property type="entry name" value="NTE"/>
</dbReference>
<dbReference type="InterPro" id="IPR016035">
    <property type="entry name" value="Acyl_Trfase/lysoPLipase"/>
</dbReference>
<dbReference type="GO" id="GO:0016042">
    <property type="term" value="P:lipid catabolic process"/>
    <property type="evidence" value="ECO:0007669"/>
    <property type="project" value="UniProtKB-UniRule"/>
</dbReference>
<feature type="domain" description="PNPLA" evidence="5">
    <location>
        <begin position="24"/>
        <end position="221"/>
    </location>
</feature>
<keyword evidence="1 4" id="KW-0378">Hydrolase</keyword>
<feature type="active site" description="Nucleophile" evidence="4">
    <location>
        <position position="57"/>
    </location>
</feature>
<dbReference type="PANTHER" id="PTHR14226">
    <property type="entry name" value="NEUROPATHY TARGET ESTERASE/SWISS CHEESE D.MELANOGASTER"/>
    <property type="match status" value="1"/>
</dbReference>
<proteinExistence type="predicted"/>
<feature type="short sequence motif" description="DGA/G" evidence="4">
    <location>
        <begin position="208"/>
        <end position="210"/>
    </location>
</feature>